<protein>
    <recommendedName>
        <fullName evidence="3">Lipoprotein</fullName>
    </recommendedName>
</protein>
<keyword evidence="2" id="KW-1185">Reference proteome</keyword>
<dbReference type="PROSITE" id="PS51257">
    <property type="entry name" value="PROKAR_LIPOPROTEIN"/>
    <property type="match status" value="1"/>
</dbReference>
<dbReference type="HOGENOM" id="CLU_1935005_0_0_0"/>
<organism evidence="1 2">
    <name type="scientific">Gemmatirosa kalamazoonensis</name>
    <dbReference type="NCBI Taxonomy" id="861299"/>
    <lineage>
        <taxon>Bacteria</taxon>
        <taxon>Pseudomonadati</taxon>
        <taxon>Gemmatimonadota</taxon>
        <taxon>Gemmatimonadia</taxon>
        <taxon>Gemmatimonadales</taxon>
        <taxon>Gemmatimonadaceae</taxon>
        <taxon>Gemmatirosa</taxon>
    </lineage>
</organism>
<dbReference type="Proteomes" id="UP000019151">
    <property type="component" value="Chromosome"/>
</dbReference>
<dbReference type="EMBL" id="CP007128">
    <property type="protein sequence ID" value="AHG88886.1"/>
    <property type="molecule type" value="Genomic_DNA"/>
</dbReference>
<dbReference type="KEGG" id="gba:J421_1349"/>
<proteinExistence type="predicted"/>
<evidence type="ECO:0008006" key="3">
    <source>
        <dbReference type="Google" id="ProtNLM"/>
    </source>
</evidence>
<gene>
    <name evidence="1" type="ORF">J421_1349</name>
</gene>
<dbReference type="InParanoid" id="W0RDL3"/>
<accession>W0RDL3</accession>
<dbReference type="AlphaFoldDB" id="W0RDL3"/>
<name>W0RDL3_9BACT</name>
<sequence length="130" mass="13580">MRHAPIGAAMLLSLGGCSWSTTTHDDAIPCDAPVQVTVVPGSPQRISWAPACGFKDLTIVDAAPSPSTPPAQWQISANSRLIVPGIEYGVVPRGVTGVYPPAPLASGRTYQLELTPIRAGAPPTRVTWTP</sequence>
<evidence type="ECO:0000313" key="1">
    <source>
        <dbReference type="EMBL" id="AHG88886.1"/>
    </source>
</evidence>
<evidence type="ECO:0000313" key="2">
    <source>
        <dbReference type="Proteomes" id="UP000019151"/>
    </source>
</evidence>
<reference evidence="1 2" key="1">
    <citation type="journal article" date="2014" name="Genome Announc.">
        <title>Genome Sequence and Methylome of Soil Bacterium Gemmatirosa kalamazoonensis KBS708T, a Member of the Rarely Cultivated Gemmatimonadetes Phylum.</title>
        <authorList>
            <person name="Debruyn J.M."/>
            <person name="Radosevich M."/>
            <person name="Wommack K.E."/>
            <person name="Polson S.W."/>
            <person name="Hauser L.J."/>
            <person name="Fawaz M.N."/>
            <person name="Korlach J."/>
            <person name="Tsai Y.C."/>
        </authorList>
    </citation>
    <scope>NUCLEOTIDE SEQUENCE [LARGE SCALE GENOMIC DNA]</scope>
    <source>
        <strain evidence="1 2">KBS708</strain>
    </source>
</reference>
<dbReference type="STRING" id="861299.J421_1349"/>